<name>A0A0H2ZHE4_PSEAB</name>
<proteinExistence type="predicted"/>
<protein>
    <submittedName>
        <fullName evidence="1">Uncharacterized protein</fullName>
    </submittedName>
</protein>
<sequence>MALSLIRSLTASASRNISALKRDAKRLQKNSFLVFGTEYPLKVCQNAVAVSRGFRSLADVDKLEQHIGMNRSAPFWVIRGRNDTHQGVLEALYCLDLEYTENGPVVFTGNPKHSILPALVLFLEQMSFKKLPGLILIETKETSIQTTHIFDAIEKLEVEETLNKFRFLDLRDRNLPVSLSTEARCWIESIVSLLPNDIQEEIRNKGWSTHLEISAYEHAKSRNQVFGSSNFPCVPFLSIKSAIYQLISGAYPPLWMQPSSSGEISKVDIRRPPLEKSSEETLLYLIKKLENRQFHTGISCEHESRWRPYVVLFSRNDPASEVLAGVIHSYFSWKQDRDHRSPTLYVSDGAVPYAPKLLGLGGHTVIANGITEIPDGDGLGEFYGYKNSLKVSSLSNGIQFMGKHVSLK</sequence>
<reference evidence="1 2" key="1">
    <citation type="journal article" date="2006" name="Genome Biol.">
        <title>Genomic analysis reveals that Pseudomonas aeruginosa virulence is combinatorial.</title>
        <authorList>
            <person name="Lee D.G."/>
            <person name="Urbach J.M."/>
            <person name="Wu G."/>
            <person name="Liberati N.T."/>
            <person name="Feinbaum R.L."/>
            <person name="Miyata S."/>
            <person name="Diggins L.T."/>
            <person name="He J."/>
            <person name="Saucier M."/>
            <person name="Deziel E."/>
            <person name="Friedman L."/>
            <person name="Li L."/>
            <person name="Grills G."/>
            <person name="Montgomery K."/>
            <person name="Kucherlapati R."/>
            <person name="Rahme L.G."/>
            <person name="Ausubel F.M."/>
        </authorList>
    </citation>
    <scope>NUCLEOTIDE SEQUENCE [LARGE SCALE GENOMIC DNA]</scope>
    <source>
        <strain evidence="1 2">UCBPP-PA14</strain>
    </source>
</reference>
<dbReference type="HOGENOM" id="CLU_056170_0_0_6"/>
<evidence type="ECO:0000313" key="1">
    <source>
        <dbReference type="EMBL" id="ABJ13866.1"/>
    </source>
</evidence>
<dbReference type="BioCyc" id="PAER208963:G1G74-5021-MONOMER"/>
<accession>A0A0H2ZHE4</accession>
<dbReference type="AlphaFoldDB" id="A0A0H2ZHE4"/>
<dbReference type="Proteomes" id="UP000000653">
    <property type="component" value="Chromosome"/>
</dbReference>
<evidence type="ECO:0000313" key="2">
    <source>
        <dbReference type="Proteomes" id="UP000000653"/>
    </source>
</evidence>
<gene>
    <name evidence="1" type="ordered locus">PA14_59550</name>
</gene>
<dbReference type="KEGG" id="pau:PA14_59550"/>
<organism evidence="1 2">
    <name type="scientific">Pseudomonas aeruginosa (strain UCBPP-PA14)</name>
    <dbReference type="NCBI Taxonomy" id="208963"/>
    <lineage>
        <taxon>Bacteria</taxon>
        <taxon>Pseudomonadati</taxon>
        <taxon>Pseudomonadota</taxon>
        <taxon>Gammaproteobacteria</taxon>
        <taxon>Pseudomonadales</taxon>
        <taxon>Pseudomonadaceae</taxon>
        <taxon>Pseudomonas</taxon>
    </lineage>
</organism>
<dbReference type="EMBL" id="CP000438">
    <property type="protein sequence ID" value="ABJ13866.1"/>
    <property type="molecule type" value="Genomic_DNA"/>
</dbReference>
<dbReference type="RefSeq" id="WP_003141459.1">
    <property type="nucleotide sequence ID" value="NC_008463.1"/>
</dbReference>